<protein>
    <submittedName>
        <fullName evidence="1">Uncharacterized protein</fullName>
    </submittedName>
</protein>
<dbReference type="EMBL" id="JADBGQ010000005">
    <property type="protein sequence ID" value="KAG5397268.1"/>
    <property type="molecule type" value="Genomic_DNA"/>
</dbReference>
<comment type="caution">
    <text evidence="1">The sequence shown here is derived from an EMBL/GenBank/DDBJ whole genome shotgun (WGS) entry which is preliminary data.</text>
</comment>
<evidence type="ECO:0000313" key="1">
    <source>
        <dbReference type="EMBL" id="KAG5397268.1"/>
    </source>
</evidence>
<reference evidence="1 2" key="1">
    <citation type="submission" date="2021-03" db="EMBL/GenBank/DDBJ databases">
        <authorList>
            <person name="King G.J."/>
            <person name="Bancroft I."/>
            <person name="Baten A."/>
            <person name="Bloomfield J."/>
            <person name="Borpatragohain P."/>
            <person name="He Z."/>
            <person name="Irish N."/>
            <person name="Irwin J."/>
            <person name="Liu K."/>
            <person name="Mauleon R.P."/>
            <person name="Moore J."/>
            <person name="Morris R."/>
            <person name="Ostergaard L."/>
            <person name="Wang B."/>
            <person name="Wells R."/>
        </authorList>
    </citation>
    <scope>NUCLEOTIDE SEQUENCE [LARGE SCALE GENOMIC DNA]</scope>
    <source>
        <strain evidence="1">R-o-18</strain>
        <tissue evidence="1">Leaf</tissue>
    </source>
</reference>
<accession>A0ABQ7MET3</accession>
<organism evidence="1 2">
    <name type="scientific">Brassica rapa subsp. trilocularis</name>
    <dbReference type="NCBI Taxonomy" id="1813537"/>
    <lineage>
        <taxon>Eukaryota</taxon>
        <taxon>Viridiplantae</taxon>
        <taxon>Streptophyta</taxon>
        <taxon>Embryophyta</taxon>
        <taxon>Tracheophyta</taxon>
        <taxon>Spermatophyta</taxon>
        <taxon>Magnoliopsida</taxon>
        <taxon>eudicotyledons</taxon>
        <taxon>Gunneridae</taxon>
        <taxon>Pentapetalae</taxon>
        <taxon>rosids</taxon>
        <taxon>malvids</taxon>
        <taxon>Brassicales</taxon>
        <taxon>Brassicaceae</taxon>
        <taxon>Brassiceae</taxon>
        <taxon>Brassica</taxon>
    </lineage>
</organism>
<name>A0ABQ7MET3_BRACM</name>
<evidence type="ECO:0000313" key="2">
    <source>
        <dbReference type="Proteomes" id="UP000823674"/>
    </source>
</evidence>
<proteinExistence type="predicted"/>
<sequence>MFLVSSFEGSSVVFGLTAEEDLFTVLEEAASPRGIELSVAVTPTFSSPSSRGEGIIQKKSTYLLNQHSEI</sequence>
<keyword evidence="2" id="KW-1185">Reference proteome</keyword>
<dbReference type="Proteomes" id="UP000823674">
    <property type="component" value="Chromosome A05"/>
</dbReference>
<gene>
    <name evidence="1" type="primary">A05g504090.1_BraROA</name>
    <name evidence="1" type="ORF">IGI04_019082</name>
</gene>